<sequence length="208" mass="23183">MLAEKGSTVNNLNYRLLKQAHIIWIASIVNIGLGVIIPDFDFVAKSISYVALEDPVYAYTHRIADIVIGLSMCGFAFAMQSFSPNRFSTAMLATSLFGISMISAGVWTLETPLHLLYNLSIFMILAPMAFALEFKNVIKSSMFESLSVAVTVLHVFMFWLIYAGFIPQEINGLIQRLWAIPTMGWFGLAAYKLACCQFTANKKINKDT</sequence>
<dbReference type="EMBL" id="JAHZST010000019">
    <property type="protein sequence ID" value="MBW8185967.1"/>
    <property type="molecule type" value="Genomic_DNA"/>
</dbReference>
<dbReference type="InterPro" id="IPR009339">
    <property type="entry name" value="DUF998"/>
</dbReference>
<keyword evidence="1" id="KW-0472">Membrane</keyword>
<feature type="transmembrane region" description="Helical" evidence="1">
    <location>
        <begin position="146"/>
        <end position="165"/>
    </location>
</feature>
<proteinExistence type="predicted"/>
<keyword evidence="1" id="KW-1133">Transmembrane helix</keyword>
<organism evidence="2 3">
    <name type="scientific">Shewanella nanhaiensis</name>
    <dbReference type="NCBI Taxonomy" id="2864872"/>
    <lineage>
        <taxon>Bacteria</taxon>
        <taxon>Pseudomonadati</taxon>
        <taxon>Pseudomonadota</taxon>
        <taxon>Gammaproteobacteria</taxon>
        <taxon>Alteromonadales</taxon>
        <taxon>Shewanellaceae</taxon>
        <taxon>Shewanella</taxon>
    </lineage>
</organism>
<keyword evidence="1" id="KW-0812">Transmembrane</keyword>
<reference evidence="2 3" key="1">
    <citation type="submission" date="2021-07" db="EMBL/GenBank/DDBJ databases">
        <title>Shewanella sp. nov, isolated from SCS.</title>
        <authorList>
            <person name="Cao W.R."/>
        </authorList>
    </citation>
    <scope>NUCLEOTIDE SEQUENCE [LARGE SCALE GENOMIC DNA]</scope>
    <source>
        <strain evidence="2 3">NR704-98</strain>
    </source>
</reference>
<feature type="transmembrane region" description="Helical" evidence="1">
    <location>
        <begin position="58"/>
        <end position="78"/>
    </location>
</feature>
<feature type="transmembrane region" description="Helical" evidence="1">
    <location>
        <begin position="90"/>
        <end position="109"/>
    </location>
</feature>
<feature type="transmembrane region" description="Helical" evidence="1">
    <location>
        <begin position="177"/>
        <end position="194"/>
    </location>
</feature>
<feature type="transmembrane region" description="Helical" evidence="1">
    <location>
        <begin position="21"/>
        <end position="38"/>
    </location>
</feature>
<keyword evidence="3" id="KW-1185">Reference proteome</keyword>
<protein>
    <submittedName>
        <fullName evidence="2">DUF998 domain-containing protein</fullName>
    </submittedName>
</protein>
<dbReference type="Proteomes" id="UP001195963">
    <property type="component" value="Unassembled WGS sequence"/>
</dbReference>
<gene>
    <name evidence="2" type="ORF">K0625_20240</name>
</gene>
<dbReference type="RefSeq" id="WP_220111316.1">
    <property type="nucleotide sequence ID" value="NZ_JAHZST010000019.1"/>
</dbReference>
<evidence type="ECO:0000256" key="1">
    <source>
        <dbReference type="SAM" id="Phobius"/>
    </source>
</evidence>
<accession>A0ABS7EAB7</accession>
<name>A0ABS7EAB7_9GAMM</name>
<dbReference type="Pfam" id="PF06197">
    <property type="entry name" value="DUF998"/>
    <property type="match status" value="1"/>
</dbReference>
<evidence type="ECO:0000313" key="2">
    <source>
        <dbReference type="EMBL" id="MBW8185967.1"/>
    </source>
</evidence>
<feature type="transmembrane region" description="Helical" evidence="1">
    <location>
        <begin position="115"/>
        <end position="134"/>
    </location>
</feature>
<comment type="caution">
    <text evidence="2">The sequence shown here is derived from an EMBL/GenBank/DDBJ whole genome shotgun (WGS) entry which is preliminary data.</text>
</comment>
<evidence type="ECO:0000313" key="3">
    <source>
        <dbReference type="Proteomes" id="UP001195963"/>
    </source>
</evidence>